<sequence>MELKKILGSSLATNPKQGKSFFSSLNKAAKGSNEIEISFEGIELLSSAFLNESIGKFVMMFPDKESNVKFIYPSDQPIFETKVNDVLDNVKMGDKYDEWLENAQTH</sequence>
<dbReference type="Proteomes" id="UP000199438">
    <property type="component" value="Unassembled WGS sequence"/>
</dbReference>
<proteinExistence type="predicted"/>
<gene>
    <name evidence="2" type="ORF">SAMN04487907_101234</name>
</gene>
<dbReference type="RefSeq" id="WP_175486952.1">
    <property type="nucleotide sequence ID" value="NZ_FOKV01000001.1"/>
</dbReference>
<dbReference type="STRING" id="1334022.SAMN04487907_101234"/>
<evidence type="ECO:0000313" key="3">
    <source>
        <dbReference type="Proteomes" id="UP000199438"/>
    </source>
</evidence>
<dbReference type="EMBL" id="FOKV01000001">
    <property type="protein sequence ID" value="SFB71713.1"/>
    <property type="molecule type" value="Genomic_DNA"/>
</dbReference>
<evidence type="ECO:0000259" key="1">
    <source>
        <dbReference type="Pfam" id="PF14213"/>
    </source>
</evidence>
<accession>A0A1I1DGQ1</accession>
<protein>
    <recommendedName>
        <fullName evidence="1">DUF4325 domain-containing protein</fullName>
    </recommendedName>
</protein>
<organism evidence="2 3">
    <name type="scientific">Zunongwangia mangrovi</name>
    <dbReference type="NCBI Taxonomy" id="1334022"/>
    <lineage>
        <taxon>Bacteria</taxon>
        <taxon>Pseudomonadati</taxon>
        <taxon>Bacteroidota</taxon>
        <taxon>Flavobacteriia</taxon>
        <taxon>Flavobacteriales</taxon>
        <taxon>Flavobacteriaceae</taxon>
        <taxon>Zunongwangia</taxon>
    </lineage>
</organism>
<name>A0A1I1DGQ1_9FLAO</name>
<dbReference type="InterPro" id="IPR025474">
    <property type="entry name" value="DUF4325"/>
</dbReference>
<dbReference type="Pfam" id="PF14213">
    <property type="entry name" value="DUF4325"/>
    <property type="match status" value="1"/>
</dbReference>
<dbReference type="AlphaFoldDB" id="A0A1I1DGQ1"/>
<evidence type="ECO:0000313" key="2">
    <source>
        <dbReference type="EMBL" id="SFB71713.1"/>
    </source>
</evidence>
<feature type="domain" description="DUF4325" evidence="1">
    <location>
        <begin position="17"/>
        <end position="72"/>
    </location>
</feature>
<reference evidence="3" key="1">
    <citation type="submission" date="2016-10" db="EMBL/GenBank/DDBJ databases">
        <authorList>
            <person name="Varghese N."/>
            <person name="Submissions S."/>
        </authorList>
    </citation>
    <scope>NUCLEOTIDE SEQUENCE [LARGE SCALE GENOMIC DNA]</scope>
    <source>
        <strain evidence="3">DSM 24499</strain>
    </source>
</reference>
<keyword evidence="3" id="KW-1185">Reference proteome</keyword>